<gene>
    <name evidence="2" type="primary">LOC117309546</name>
</gene>
<proteinExistence type="predicted"/>
<sequence length="367" mass="39783">MSAFQGHHAEILISVKPPPPSRDVEIVRGLCSGACWAVLPQHLDINPPKFCQPLGRRYRSSQPQGRLGRSSCFHLPQVQSLEKEHVVCLPRHENGRQRYSLLHITDEEPRPRTRGDAQDTEQERVCIITPLHRRGDRGQGCSVTRSRCLSPLPPGLRASSLAHKAGLLVFFPSQRQLQRAGARPPQTPELILCCLPGGPGLNSRRWGLEEEASGGGCQLPGQPTVFHLYLNWLGLFPQQSVSPSTSVTSSAKTLNPGAWEEIRLQLTEGKLLPAAPPRDCSLAERLWAGRNVFVPGTKCNGPNWEKGALAAQVPGSEAGLAPGMSSCWPSSSSLGKRGQLPLPGHVLQAVKLKAPPQAGPAWSDAEP</sequence>
<dbReference type="InParanoid" id="A0A6J3QMW8"/>
<dbReference type="AlphaFoldDB" id="A0A6J3QMW8"/>
<dbReference type="Proteomes" id="UP000245320">
    <property type="component" value="Chromosome 20"/>
</dbReference>
<accession>A0A6J3QMW8</accession>
<reference evidence="2" key="1">
    <citation type="submission" date="2025-08" db="UniProtKB">
        <authorList>
            <consortium name="RefSeq"/>
        </authorList>
    </citation>
    <scope>IDENTIFICATION</scope>
    <source>
        <tissue evidence="2">Spleen</tissue>
    </source>
</reference>
<evidence type="ECO:0000313" key="2">
    <source>
        <dbReference type="RefSeq" id="XP_033703534.1"/>
    </source>
</evidence>
<dbReference type="GeneID" id="117309546"/>
<evidence type="ECO:0000313" key="1">
    <source>
        <dbReference type="Proteomes" id="UP000245320"/>
    </source>
</evidence>
<organism evidence="1 2">
    <name type="scientific">Tursiops truncatus</name>
    <name type="common">Atlantic bottle-nosed dolphin</name>
    <name type="synonym">Delphinus truncatus</name>
    <dbReference type="NCBI Taxonomy" id="9739"/>
    <lineage>
        <taxon>Eukaryota</taxon>
        <taxon>Metazoa</taxon>
        <taxon>Chordata</taxon>
        <taxon>Craniata</taxon>
        <taxon>Vertebrata</taxon>
        <taxon>Euteleostomi</taxon>
        <taxon>Mammalia</taxon>
        <taxon>Eutheria</taxon>
        <taxon>Laurasiatheria</taxon>
        <taxon>Artiodactyla</taxon>
        <taxon>Whippomorpha</taxon>
        <taxon>Cetacea</taxon>
        <taxon>Odontoceti</taxon>
        <taxon>Delphinidae</taxon>
        <taxon>Tursiops</taxon>
    </lineage>
</organism>
<protein>
    <submittedName>
        <fullName evidence="2">Uncharacterized protein LOC117309546</fullName>
    </submittedName>
</protein>
<dbReference type="RefSeq" id="XP_033703534.1">
    <property type="nucleotide sequence ID" value="XM_033847643.1"/>
</dbReference>
<name>A0A6J3QMW8_TURTR</name>
<keyword evidence="1" id="KW-1185">Reference proteome</keyword>